<dbReference type="Proteomes" id="UP001232001">
    <property type="component" value="Chromosome"/>
</dbReference>
<keyword evidence="1" id="KW-0812">Transmembrane</keyword>
<dbReference type="EMBL" id="CP122539">
    <property type="protein sequence ID" value="WGH76139.1"/>
    <property type="molecule type" value="Genomic_DNA"/>
</dbReference>
<proteinExistence type="predicted"/>
<sequence>MKNIIQKYALLIGGLLLLFILFFQYLKSFFNSKKFGFDDYSNSLDENGATIDDSKAYRLADILHVSMASIGTDFESIKIALSGLSPSDYAKVYNRFGTRGYIDIVGVGTNLPTATKLNLTQWFQSELTNYEILELKRLYPLIF</sequence>
<dbReference type="RefSeq" id="WP_279652009.1">
    <property type="nucleotide sequence ID" value="NZ_CP122539.1"/>
</dbReference>
<protein>
    <submittedName>
        <fullName evidence="2">Uncharacterized protein</fullName>
    </submittedName>
</protein>
<keyword evidence="1" id="KW-0472">Membrane</keyword>
<organism evidence="2 3">
    <name type="scientific">Tenacibaculum tangerinum</name>
    <dbReference type="NCBI Taxonomy" id="3038772"/>
    <lineage>
        <taxon>Bacteria</taxon>
        <taxon>Pseudomonadati</taxon>
        <taxon>Bacteroidota</taxon>
        <taxon>Flavobacteriia</taxon>
        <taxon>Flavobacteriales</taxon>
        <taxon>Flavobacteriaceae</taxon>
        <taxon>Tenacibaculum</taxon>
    </lineage>
</organism>
<gene>
    <name evidence="2" type="ORF">P8625_02935</name>
</gene>
<evidence type="ECO:0000313" key="3">
    <source>
        <dbReference type="Proteomes" id="UP001232001"/>
    </source>
</evidence>
<keyword evidence="1" id="KW-1133">Transmembrane helix</keyword>
<feature type="transmembrane region" description="Helical" evidence="1">
    <location>
        <begin position="7"/>
        <end position="26"/>
    </location>
</feature>
<keyword evidence="3" id="KW-1185">Reference proteome</keyword>
<reference evidence="2 3" key="1">
    <citation type="submission" date="2023-04" db="EMBL/GenBank/DDBJ databases">
        <title>Tenacibaculum tangerinum sp. nov., isolated from sea tidal flat of South Korea.</title>
        <authorList>
            <person name="Lee S.H."/>
            <person name="Kim J.-J."/>
        </authorList>
    </citation>
    <scope>NUCLEOTIDE SEQUENCE [LARGE SCALE GENOMIC DNA]</scope>
    <source>
        <strain evidence="2 3">GRR-S3-23</strain>
    </source>
</reference>
<accession>A0ABY8L7Q8</accession>
<evidence type="ECO:0000256" key="1">
    <source>
        <dbReference type="SAM" id="Phobius"/>
    </source>
</evidence>
<evidence type="ECO:0000313" key="2">
    <source>
        <dbReference type="EMBL" id="WGH76139.1"/>
    </source>
</evidence>
<name>A0ABY8L7Q8_9FLAO</name>